<feature type="region of interest" description="Disordered" evidence="4">
    <location>
        <begin position="79"/>
        <end position="193"/>
    </location>
</feature>
<dbReference type="InterPro" id="IPR051219">
    <property type="entry name" value="Heterochromatin_chromo-domain"/>
</dbReference>
<keyword evidence="3" id="KW-0539">Nucleus</keyword>
<dbReference type="InterPro" id="IPR017984">
    <property type="entry name" value="Chromo_dom_subgr"/>
</dbReference>
<accession>A0AAV0VM65</accession>
<dbReference type="CDD" id="cd00034">
    <property type="entry name" value="CSD"/>
    <property type="match status" value="1"/>
</dbReference>
<keyword evidence="7" id="KW-1185">Reference proteome</keyword>
<evidence type="ECO:0000313" key="7">
    <source>
        <dbReference type="Proteomes" id="UP001160148"/>
    </source>
</evidence>
<dbReference type="PROSITE" id="PS50013">
    <property type="entry name" value="CHROMO_2"/>
    <property type="match status" value="2"/>
</dbReference>
<dbReference type="InterPro" id="IPR008251">
    <property type="entry name" value="Chromo_shadow_dom"/>
</dbReference>
<feature type="compositionally biased region" description="Acidic residues" evidence="4">
    <location>
        <begin position="150"/>
        <end position="179"/>
    </location>
</feature>
<sequence length="256" mass="29248">MYFYSRAKDVVEKNIESGSEAEEQEEEYSVEKIIDKRTRNGKVEYFLKWNGYDDVDNTWEPEENLDCEELIRDFEEKLKQKEMKDKKKKDQPERGRKRTLSNSTVTSCASSEAGPSGGPPKELRKTSSPQPKKKVEKTNKSDKSDKSDLTEDDDDDDEDELDDDDEDADEDDDIEDLTEEKENNDVSAAPPAEKVAEKIIGATDSSGSLMFLLKWKGIEEADLISAQEANLMCPQVVIKFYEERLTWHAPENKNGV</sequence>
<dbReference type="InterPro" id="IPR023780">
    <property type="entry name" value="Chromo_domain"/>
</dbReference>
<dbReference type="Pfam" id="PF01393">
    <property type="entry name" value="Chromo_shadow"/>
    <property type="match status" value="1"/>
</dbReference>
<keyword evidence="2" id="KW-0677">Repeat</keyword>
<dbReference type="SUPFAM" id="SSF54160">
    <property type="entry name" value="Chromo domain-like"/>
    <property type="match status" value="2"/>
</dbReference>
<organism evidence="6 7">
    <name type="scientific">Macrosiphum euphorbiae</name>
    <name type="common">potato aphid</name>
    <dbReference type="NCBI Taxonomy" id="13131"/>
    <lineage>
        <taxon>Eukaryota</taxon>
        <taxon>Metazoa</taxon>
        <taxon>Ecdysozoa</taxon>
        <taxon>Arthropoda</taxon>
        <taxon>Hexapoda</taxon>
        <taxon>Insecta</taxon>
        <taxon>Pterygota</taxon>
        <taxon>Neoptera</taxon>
        <taxon>Paraneoptera</taxon>
        <taxon>Hemiptera</taxon>
        <taxon>Sternorrhyncha</taxon>
        <taxon>Aphidomorpha</taxon>
        <taxon>Aphidoidea</taxon>
        <taxon>Aphididae</taxon>
        <taxon>Macrosiphini</taxon>
        <taxon>Macrosiphum</taxon>
    </lineage>
</organism>
<evidence type="ECO:0000256" key="2">
    <source>
        <dbReference type="ARBA" id="ARBA00022737"/>
    </source>
</evidence>
<feature type="domain" description="Chromo" evidence="5">
    <location>
        <begin position="28"/>
        <end position="86"/>
    </location>
</feature>
<comment type="caution">
    <text evidence="6">The sequence shown here is derived from an EMBL/GenBank/DDBJ whole genome shotgun (WGS) entry which is preliminary data.</text>
</comment>
<dbReference type="Proteomes" id="UP001160148">
    <property type="component" value="Unassembled WGS sequence"/>
</dbReference>
<gene>
    <name evidence="6" type="ORF">MEUPH1_LOCUS2367</name>
</gene>
<feature type="compositionally biased region" description="Basic and acidic residues" evidence="4">
    <location>
        <begin position="79"/>
        <end position="94"/>
    </location>
</feature>
<dbReference type="EMBL" id="CARXXK010000001">
    <property type="protein sequence ID" value="CAI6345336.1"/>
    <property type="molecule type" value="Genomic_DNA"/>
</dbReference>
<dbReference type="SMART" id="SM00300">
    <property type="entry name" value="ChSh"/>
    <property type="match status" value="1"/>
</dbReference>
<dbReference type="GO" id="GO:0005634">
    <property type="term" value="C:nucleus"/>
    <property type="evidence" value="ECO:0007669"/>
    <property type="project" value="UniProtKB-SubCell"/>
</dbReference>
<dbReference type="PRINTS" id="PR00504">
    <property type="entry name" value="CHROMODOMAIN"/>
</dbReference>
<evidence type="ECO:0000313" key="6">
    <source>
        <dbReference type="EMBL" id="CAI6345336.1"/>
    </source>
</evidence>
<feature type="compositionally biased region" description="Basic and acidic residues" evidence="4">
    <location>
        <begin position="136"/>
        <end position="149"/>
    </location>
</feature>
<name>A0AAV0VM65_9HEMI</name>
<evidence type="ECO:0000259" key="5">
    <source>
        <dbReference type="PROSITE" id="PS50013"/>
    </source>
</evidence>
<dbReference type="InterPro" id="IPR016197">
    <property type="entry name" value="Chromo-like_dom_sf"/>
</dbReference>
<dbReference type="InterPro" id="IPR000953">
    <property type="entry name" value="Chromo/chromo_shadow_dom"/>
</dbReference>
<dbReference type="Pfam" id="PF00385">
    <property type="entry name" value="Chromo"/>
    <property type="match status" value="1"/>
</dbReference>
<dbReference type="Gene3D" id="2.40.50.40">
    <property type="match status" value="2"/>
</dbReference>
<evidence type="ECO:0000256" key="1">
    <source>
        <dbReference type="ARBA" id="ARBA00004123"/>
    </source>
</evidence>
<dbReference type="PANTHER" id="PTHR22812">
    <property type="entry name" value="CHROMOBOX PROTEIN"/>
    <property type="match status" value="1"/>
</dbReference>
<evidence type="ECO:0000256" key="4">
    <source>
        <dbReference type="SAM" id="MobiDB-lite"/>
    </source>
</evidence>
<dbReference type="FunFam" id="2.40.50.40:FF:000031">
    <property type="entry name" value="Heterochromatin protein 1"/>
    <property type="match status" value="1"/>
</dbReference>
<dbReference type="GO" id="GO:0000792">
    <property type="term" value="C:heterochromatin"/>
    <property type="evidence" value="ECO:0007669"/>
    <property type="project" value="UniProtKB-ARBA"/>
</dbReference>
<protein>
    <recommendedName>
        <fullName evidence="5">Chromo domain-containing protein</fullName>
    </recommendedName>
</protein>
<dbReference type="SMART" id="SM00298">
    <property type="entry name" value="CHROMO"/>
    <property type="match status" value="2"/>
</dbReference>
<reference evidence="6 7" key="1">
    <citation type="submission" date="2023-01" db="EMBL/GenBank/DDBJ databases">
        <authorList>
            <person name="Whitehead M."/>
        </authorList>
    </citation>
    <scope>NUCLEOTIDE SEQUENCE [LARGE SCALE GENOMIC DNA]</scope>
</reference>
<feature type="domain" description="Chromo" evidence="5">
    <location>
        <begin position="194"/>
        <end position="252"/>
    </location>
</feature>
<dbReference type="PROSITE" id="PS00598">
    <property type="entry name" value="CHROMO_1"/>
    <property type="match status" value="1"/>
</dbReference>
<proteinExistence type="predicted"/>
<dbReference type="AlphaFoldDB" id="A0AAV0VM65"/>
<feature type="compositionally biased region" description="Polar residues" evidence="4">
    <location>
        <begin position="100"/>
        <end position="110"/>
    </location>
</feature>
<evidence type="ECO:0000256" key="3">
    <source>
        <dbReference type="ARBA" id="ARBA00023242"/>
    </source>
</evidence>
<dbReference type="InterPro" id="IPR023779">
    <property type="entry name" value="Chromodomain_CS"/>
</dbReference>
<comment type="subcellular location">
    <subcellularLocation>
        <location evidence="1">Nucleus</location>
    </subcellularLocation>
</comment>